<evidence type="ECO:0000259" key="6">
    <source>
        <dbReference type="Pfam" id="PF16541"/>
    </source>
</evidence>
<keyword evidence="2" id="KW-0964">Secreted</keyword>
<protein>
    <recommendedName>
        <fullName evidence="6">AA1-like domain-containing protein</fullName>
    </recommendedName>
</protein>
<evidence type="ECO:0000256" key="5">
    <source>
        <dbReference type="SAM" id="SignalP"/>
    </source>
</evidence>
<name>A0A0P7AVA4_9HYPO</name>
<organism evidence="7 8">
    <name type="scientific">Neonectria ditissima</name>
    <dbReference type="NCBI Taxonomy" id="78410"/>
    <lineage>
        <taxon>Eukaryota</taxon>
        <taxon>Fungi</taxon>
        <taxon>Dikarya</taxon>
        <taxon>Ascomycota</taxon>
        <taxon>Pezizomycotina</taxon>
        <taxon>Sordariomycetes</taxon>
        <taxon>Hypocreomycetidae</taxon>
        <taxon>Hypocreales</taxon>
        <taxon>Nectriaceae</taxon>
        <taxon>Neonectria</taxon>
    </lineage>
</organism>
<keyword evidence="8" id="KW-1185">Reference proteome</keyword>
<feature type="signal peptide" evidence="5">
    <location>
        <begin position="1"/>
        <end position="18"/>
    </location>
</feature>
<evidence type="ECO:0000313" key="8">
    <source>
        <dbReference type="Proteomes" id="UP000050424"/>
    </source>
</evidence>
<dbReference type="GO" id="GO:0005576">
    <property type="term" value="C:extracellular region"/>
    <property type="evidence" value="ECO:0007669"/>
    <property type="project" value="UniProtKB-SubCell"/>
</dbReference>
<dbReference type="Proteomes" id="UP000050424">
    <property type="component" value="Unassembled WGS sequence"/>
</dbReference>
<sequence length="189" mass="20319">MQMQSLLTTLLLATSAIAAPTFSIVSRAGSESCMAKGSKVNSWTVDDFTFEASHTFTSPDKSVYSATASFELENKALAYKAKCSARSQSKDFFTGGVTYDCKGSAEGDSASFRFDHKTGVLAIEQSWSCAKEGGRYEAKGNTTLHLTCKDSTYKNPNYKAGKSGLYSHHLISCEPVTVKAPVTEMSAVL</sequence>
<comment type="subcellular location">
    <subcellularLocation>
        <location evidence="1">Secreted</location>
    </subcellularLocation>
</comment>
<comment type="caution">
    <text evidence="7">The sequence shown here is derived from an EMBL/GenBank/DDBJ whole genome shotgun (WGS) entry which is preliminary data.</text>
</comment>
<dbReference type="Pfam" id="PF16541">
    <property type="entry name" value="AltA1"/>
    <property type="match status" value="1"/>
</dbReference>
<dbReference type="InterPro" id="IPR032382">
    <property type="entry name" value="AltA1"/>
</dbReference>
<keyword evidence="3 5" id="KW-0732">Signal</keyword>
<dbReference type="EMBL" id="LKCW01000169">
    <property type="protein sequence ID" value="KPM37327.1"/>
    <property type="molecule type" value="Genomic_DNA"/>
</dbReference>
<keyword evidence="4" id="KW-1015">Disulfide bond</keyword>
<proteinExistence type="predicted"/>
<gene>
    <name evidence="7" type="ORF">AK830_g9234</name>
</gene>
<dbReference type="AlphaFoldDB" id="A0A0P7AVA4"/>
<accession>A0A0P7AVA4</accession>
<evidence type="ECO:0000313" key="7">
    <source>
        <dbReference type="EMBL" id="KPM37327.1"/>
    </source>
</evidence>
<feature type="chain" id="PRO_5006135099" description="AA1-like domain-containing protein" evidence="5">
    <location>
        <begin position="19"/>
        <end position="189"/>
    </location>
</feature>
<feature type="domain" description="AA1-like" evidence="6">
    <location>
        <begin position="46"/>
        <end position="155"/>
    </location>
</feature>
<dbReference type="OrthoDB" id="3539798at2759"/>
<evidence type="ECO:0000256" key="3">
    <source>
        <dbReference type="ARBA" id="ARBA00022729"/>
    </source>
</evidence>
<evidence type="ECO:0000256" key="2">
    <source>
        <dbReference type="ARBA" id="ARBA00022525"/>
    </source>
</evidence>
<evidence type="ECO:0000256" key="1">
    <source>
        <dbReference type="ARBA" id="ARBA00004613"/>
    </source>
</evidence>
<reference evidence="7 8" key="1">
    <citation type="submission" date="2015-09" db="EMBL/GenBank/DDBJ databases">
        <title>Draft genome of a European isolate of the apple canker pathogen Neonectria ditissima.</title>
        <authorList>
            <person name="Gomez-Cortecero A."/>
            <person name="Harrison R.J."/>
            <person name="Armitage A.D."/>
        </authorList>
    </citation>
    <scope>NUCLEOTIDE SEQUENCE [LARGE SCALE GENOMIC DNA]</scope>
    <source>
        <strain evidence="7 8">R09/05</strain>
    </source>
</reference>
<evidence type="ECO:0000256" key="4">
    <source>
        <dbReference type="ARBA" id="ARBA00023157"/>
    </source>
</evidence>